<keyword evidence="5" id="KW-1278">Translocase</keyword>
<protein>
    <recommendedName>
        <fullName evidence="3 8">Cytochrome c oxidase subunit 3</fullName>
    </recommendedName>
</protein>
<sequence length="215" mass="23954">MSWLPIINAWVIFSGLVSLFLWKLGGVLLFVVASGIALYGLFDESLTNTKHYMSGFWMFLLSEVMAFGSLFTVCILTEEEGVSPLSSFVELPLLGCFFLTGSSITVTAYHHYLGSGSSRVFLLGTIILGACFIGVQLAEFYSASCDLLFCIYQAVCFCTVGLHFIHVLGGLVALSVLLISGAEFRMSRVNVDCLVWYWHFVDYIWLFVYIIIYVC</sequence>
<feature type="transmembrane region" description="Helical" evidence="9">
    <location>
        <begin position="88"/>
        <end position="108"/>
    </location>
</feature>
<dbReference type="PANTHER" id="PTHR11403:SF7">
    <property type="entry name" value="CYTOCHROME C OXIDASE SUBUNIT 3"/>
    <property type="match status" value="1"/>
</dbReference>
<evidence type="ECO:0000256" key="8">
    <source>
        <dbReference type="RuleBase" id="RU003375"/>
    </source>
</evidence>
<dbReference type="GO" id="GO:0019646">
    <property type="term" value="P:aerobic electron transport chain"/>
    <property type="evidence" value="ECO:0007669"/>
    <property type="project" value="InterPro"/>
</dbReference>
<reference evidence="11" key="1">
    <citation type="submission" date="2015-02" db="EMBL/GenBank/DDBJ databases">
        <title>Echinochasmus japonicus (Tanabe, 1926): The complete mitochondrial genome for the Echinostomatidae family (Trematoda: Platyhelminthes).</title>
        <authorList>
            <person name="Le T.H."/>
            <person name="Nguyen T.B.N."/>
            <person name="Nguyen T.K."/>
            <person name="Dung D.T."/>
        </authorList>
    </citation>
    <scope>NUCLEOTIDE SEQUENCE</scope>
    <source>
        <strain evidence="11">EjPT</strain>
    </source>
</reference>
<dbReference type="PANTHER" id="PTHR11403">
    <property type="entry name" value="CYTOCHROME C OXIDASE SUBUNIT III"/>
    <property type="match status" value="1"/>
</dbReference>
<dbReference type="GeneID" id="28254340"/>
<feature type="domain" description="Heme-copper oxidase subunit III family profile" evidence="10">
    <location>
        <begin position="1"/>
        <end position="215"/>
    </location>
</feature>
<evidence type="ECO:0000256" key="1">
    <source>
        <dbReference type="ARBA" id="ARBA00004141"/>
    </source>
</evidence>
<gene>
    <name evidence="11" type="primary">COX3</name>
</gene>
<keyword evidence="6 9" id="KW-1133">Transmembrane helix</keyword>
<evidence type="ECO:0000256" key="9">
    <source>
        <dbReference type="SAM" id="Phobius"/>
    </source>
</evidence>
<dbReference type="Pfam" id="PF00510">
    <property type="entry name" value="COX3"/>
    <property type="match status" value="1"/>
</dbReference>
<dbReference type="InterPro" id="IPR024791">
    <property type="entry name" value="Cyt_c/ubiquinol_Oxase_su3"/>
</dbReference>
<keyword evidence="7 9" id="KW-0472">Membrane</keyword>
<dbReference type="InterPro" id="IPR000298">
    <property type="entry name" value="Cyt_c_oxidase-like_su3"/>
</dbReference>
<feature type="transmembrane region" description="Helical" evidence="9">
    <location>
        <begin position="120"/>
        <end position="139"/>
    </location>
</feature>
<dbReference type="InterPro" id="IPR013833">
    <property type="entry name" value="Cyt_c_oxidase_su3_a-hlx"/>
</dbReference>
<dbReference type="CDD" id="cd00386">
    <property type="entry name" value="Heme_Cu_Oxidase_III_like"/>
    <property type="match status" value="1"/>
</dbReference>
<dbReference type="GO" id="GO:0016020">
    <property type="term" value="C:membrane"/>
    <property type="evidence" value="ECO:0007669"/>
    <property type="project" value="UniProtKB-SubCell"/>
</dbReference>
<dbReference type="EMBL" id="KP844722">
    <property type="protein sequence ID" value="AKL39056.1"/>
    <property type="molecule type" value="Genomic_DNA"/>
</dbReference>
<dbReference type="InterPro" id="IPR035973">
    <property type="entry name" value="Cyt_c_oxidase_su3-like_sf"/>
</dbReference>
<evidence type="ECO:0000256" key="3">
    <source>
        <dbReference type="ARBA" id="ARBA00015944"/>
    </source>
</evidence>
<feature type="transmembrane region" description="Helical" evidence="9">
    <location>
        <begin position="54"/>
        <end position="76"/>
    </location>
</feature>
<feature type="transmembrane region" description="Helical" evidence="9">
    <location>
        <begin position="20"/>
        <end position="42"/>
    </location>
</feature>
<dbReference type="PROSITE" id="PS50253">
    <property type="entry name" value="COX3"/>
    <property type="match status" value="1"/>
</dbReference>
<feature type="transmembrane region" description="Helical" evidence="9">
    <location>
        <begin position="151"/>
        <end position="182"/>
    </location>
</feature>
<dbReference type="GO" id="GO:0004129">
    <property type="term" value="F:cytochrome-c oxidase activity"/>
    <property type="evidence" value="ECO:0007669"/>
    <property type="project" value="InterPro"/>
</dbReference>
<dbReference type="RefSeq" id="YP_009261928.1">
    <property type="nucleotide sequence ID" value="NC_030518.1"/>
</dbReference>
<geneLocation type="mitochondrion" evidence="11"/>
<comment type="function">
    <text evidence="8">Component of the cytochrome c oxidase, the last enzyme in the mitochondrial electron transport chain which drives oxidative phosphorylation. The respiratory chain contains 3 multisubunit complexes succinate dehydrogenase (complex II, CII), ubiquinol-cytochrome c oxidoreductase (cytochrome b-c1 complex, complex III, CIII) and cytochrome c oxidase (complex IV, CIV), that cooperate to transfer electrons derived from NADH and succinate to molecular oxygen, creating an electrochemical gradient over the inner membrane that drives transmembrane transport and the ATP synthase. Cytochrome c oxidase is the component of the respiratory chain that catalyzes the reduction of oxygen to water. Electrons originating from reduced cytochrome c in the intermembrane space (IMS) are transferred via the dinuclear copper A center (CU(A)) of subunit 2 and heme A of subunit 1 to the active site in subunit 1, a binuclear center (BNC) formed by heme A3 and copper B (CU(B)). The BNC reduces molecular oxygen to 2 water molecules using 4 electrons from cytochrome c in the IMS and 4 protons from the mitochondrial matrix.</text>
</comment>
<keyword evidence="4 8" id="KW-0812">Transmembrane</keyword>
<evidence type="ECO:0000259" key="10">
    <source>
        <dbReference type="PROSITE" id="PS50253"/>
    </source>
</evidence>
<keyword evidence="8 11" id="KW-0496">Mitochondrion</keyword>
<feature type="transmembrane region" description="Helical" evidence="9">
    <location>
        <begin position="194"/>
        <end position="214"/>
    </location>
</feature>
<dbReference type="Gene3D" id="1.20.120.80">
    <property type="entry name" value="Cytochrome c oxidase, subunit III, four-helix bundle"/>
    <property type="match status" value="1"/>
</dbReference>
<comment type="similarity">
    <text evidence="2 8">Belongs to the cytochrome c oxidase subunit 3 family.</text>
</comment>
<evidence type="ECO:0000256" key="5">
    <source>
        <dbReference type="ARBA" id="ARBA00022967"/>
    </source>
</evidence>
<evidence type="ECO:0000256" key="4">
    <source>
        <dbReference type="ARBA" id="ARBA00022692"/>
    </source>
</evidence>
<evidence type="ECO:0000256" key="6">
    <source>
        <dbReference type="ARBA" id="ARBA00022989"/>
    </source>
</evidence>
<dbReference type="CTD" id="4514"/>
<evidence type="ECO:0000313" key="11">
    <source>
        <dbReference type="EMBL" id="AKL39056.1"/>
    </source>
</evidence>
<name>A0A186QDK7_9TREM</name>
<evidence type="ECO:0000256" key="7">
    <source>
        <dbReference type="ARBA" id="ARBA00023136"/>
    </source>
</evidence>
<dbReference type="SUPFAM" id="SSF81452">
    <property type="entry name" value="Cytochrome c oxidase subunit III-like"/>
    <property type="match status" value="1"/>
</dbReference>
<organism evidence="11">
    <name type="scientific">Echinochasmus japonicus</name>
    <dbReference type="NCBI Taxonomy" id="1197313"/>
    <lineage>
        <taxon>Eukaryota</taxon>
        <taxon>Metazoa</taxon>
        <taxon>Spiralia</taxon>
        <taxon>Lophotrochozoa</taxon>
        <taxon>Platyhelminthes</taxon>
        <taxon>Trematoda</taxon>
        <taxon>Digenea</taxon>
        <taxon>Plagiorchiida</taxon>
        <taxon>Echinostomata</taxon>
        <taxon>Echinostomatoidea</taxon>
        <taxon>Echinochasmidae</taxon>
        <taxon>Echinochasmus</taxon>
    </lineage>
</organism>
<proteinExistence type="inferred from homology"/>
<dbReference type="AlphaFoldDB" id="A0A186QDK7"/>
<accession>A0A186QDK7</accession>
<evidence type="ECO:0000256" key="2">
    <source>
        <dbReference type="ARBA" id="ARBA00010581"/>
    </source>
</evidence>
<comment type="subcellular location">
    <subcellularLocation>
        <location evidence="1">Membrane</location>
        <topology evidence="1">Multi-pass membrane protein</topology>
    </subcellularLocation>
</comment>